<dbReference type="InterPro" id="IPR011701">
    <property type="entry name" value="MFS"/>
</dbReference>
<comment type="similarity">
    <text evidence="2">Belongs to the major facilitator superfamily. Monocarboxylate porter (TC 2.A.1.13) family.</text>
</comment>
<comment type="subcellular location">
    <subcellularLocation>
        <location evidence="1">Membrane</location>
        <topology evidence="1">Multi-pass membrane protein</topology>
    </subcellularLocation>
</comment>
<dbReference type="AlphaFoldDB" id="A0A8E2JH14"/>
<feature type="transmembrane region" description="Helical" evidence="3">
    <location>
        <begin position="306"/>
        <end position="326"/>
    </location>
</feature>
<feature type="transmembrane region" description="Helical" evidence="3">
    <location>
        <begin position="77"/>
        <end position="97"/>
    </location>
</feature>
<feature type="transmembrane region" description="Helical" evidence="3">
    <location>
        <begin position="281"/>
        <end position="299"/>
    </location>
</feature>
<dbReference type="Proteomes" id="UP000250266">
    <property type="component" value="Unassembled WGS sequence"/>
</dbReference>
<evidence type="ECO:0000256" key="3">
    <source>
        <dbReference type="SAM" id="Phobius"/>
    </source>
</evidence>
<keyword evidence="5" id="KW-1185">Reference proteome</keyword>
<dbReference type="EMBL" id="KV744893">
    <property type="protein sequence ID" value="OCK82289.1"/>
    <property type="molecule type" value="Genomic_DNA"/>
</dbReference>
<dbReference type="PANTHER" id="PTHR11360">
    <property type="entry name" value="MONOCARBOXYLATE TRANSPORTER"/>
    <property type="match status" value="1"/>
</dbReference>
<dbReference type="InterPro" id="IPR050327">
    <property type="entry name" value="Proton-linked_MCT"/>
</dbReference>
<dbReference type="GO" id="GO:0016020">
    <property type="term" value="C:membrane"/>
    <property type="evidence" value="ECO:0007669"/>
    <property type="project" value="UniProtKB-SubCell"/>
</dbReference>
<name>A0A8E2JH14_9PEZI</name>
<feature type="transmembrane region" description="Helical" evidence="3">
    <location>
        <begin position="332"/>
        <end position="357"/>
    </location>
</feature>
<keyword evidence="3" id="KW-1133">Transmembrane helix</keyword>
<feature type="transmembrane region" description="Helical" evidence="3">
    <location>
        <begin position="402"/>
        <end position="421"/>
    </location>
</feature>
<evidence type="ECO:0000256" key="1">
    <source>
        <dbReference type="ARBA" id="ARBA00004141"/>
    </source>
</evidence>
<feature type="transmembrane region" description="Helical" evidence="3">
    <location>
        <begin position="369"/>
        <end position="390"/>
    </location>
</feature>
<dbReference type="Gene3D" id="1.20.1250.20">
    <property type="entry name" value="MFS general substrate transporter like domains"/>
    <property type="match status" value="1"/>
</dbReference>
<dbReference type="OrthoDB" id="6499973at2759"/>
<accession>A0A8E2JH14</accession>
<proteinExistence type="inferred from homology"/>
<evidence type="ECO:0000256" key="2">
    <source>
        <dbReference type="ARBA" id="ARBA00006727"/>
    </source>
</evidence>
<organism evidence="4 5">
    <name type="scientific">Lepidopterella palustris CBS 459.81</name>
    <dbReference type="NCBI Taxonomy" id="1314670"/>
    <lineage>
        <taxon>Eukaryota</taxon>
        <taxon>Fungi</taxon>
        <taxon>Dikarya</taxon>
        <taxon>Ascomycota</taxon>
        <taxon>Pezizomycotina</taxon>
        <taxon>Dothideomycetes</taxon>
        <taxon>Pleosporomycetidae</taxon>
        <taxon>Mytilinidiales</taxon>
        <taxon>Argynnaceae</taxon>
        <taxon>Lepidopterella</taxon>
    </lineage>
</organism>
<feature type="transmembrane region" description="Helical" evidence="3">
    <location>
        <begin position="241"/>
        <end position="261"/>
    </location>
</feature>
<feature type="transmembrane region" description="Helical" evidence="3">
    <location>
        <begin position="196"/>
        <end position="216"/>
    </location>
</feature>
<dbReference type="InterPro" id="IPR036259">
    <property type="entry name" value="MFS_trans_sf"/>
</dbReference>
<feature type="transmembrane region" description="Helical" evidence="3">
    <location>
        <begin position="104"/>
        <end position="123"/>
    </location>
</feature>
<sequence>MPPSPSKNLSPALPPPLTQSSLLPSISTPEPPPNGGLQAWTQVLSSHLCVFNSFGYINSFGIFQQYYSTTLALPPSTISWIGSLQILLVYFIGTFSGRALDAGYYRLVLFCGLVLQLVGVFMTSLSSEYWHLLLTQGLCQGLGDGLIFCPAVANTATYFSSRRTMAISCVACGGATGGMVFPAIAGTLLGKLGFPWTVRVMGFVMLFNAVCILSLARPRLGKKSLGPAPLVEWRAFGELTYLLYVVSMFFAFVGVWVAYFYVRPFSRTILHVSDSTSFNLILLINGVGIPGRLVPALIADKYVGPINVFIPTLFLAGVLLFSWAAVNSASGIMIFTIFYGFFGAGVQSLLQAGLASLNTDPKKAGVRIGMGFSVVGIASLLGGPIGGALVQKADGRYLGTQMFAGACLVVGSVVLVGARVVGTGGMWGVKM</sequence>
<dbReference type="PANTHER" id="PTHR11360:SF130">
    <property type="entry name" value="MAJOR FACILITATOR SUPERFAMILY (MFS) PROFILE DOMAIN-CONTAINING PROTEIN-RELATED"/>
    <property type="match status" value="1"/>
</dbReference>
<dbReference type="GO" id="GO:0022857">
    <property type="term" value="F:transmembrane transporter activity"/>
    <property type="evidence" value="ECO:0007669"/>
    <property type="project" value="InterPro"/>
</dbReference>
<gene>
    <name evidence="4" type="ORF">K432DRAFT_293578</name>
</gene>
<protein>
    <submittedName>
        <fullName evidence="4">MFS general substrate transporter</fullName>
    </submittedName>
</protein>
<evidence type="ECO:0000313" key="4">
    <source>
        <dbReference type="EMBL" id="OCK82289.1"/>
    </source>
</evidence>
<dbReference type="SUPFAM" id="SSF103473">
    <property type="entry name" value="MFS general substrate transporter"/>
    <property type="match status" value="1"/>
</dbReference>
<feature type="transmembrane region" description="Helical" evidence="3">
    <location>
        <begin position="165"/>
        <end position="184"/>
    </location>
</feature>
<keyword evidence="3" id="KW-0812">Transmembrane</keyword>
<feature type="transmembrane region" description="Helical" evidence="3">
    <location>
        <begin position="129"/>
        <end position="153"/>
    </location>
</feature>
<reference evidence="4 5" key="1">
    <citation type="journal article" date="2016" name="Nat. Commun.">
        <title>Ectomycorrhizal ecology is imprinted in the genome of the dominant symbiotic fungus Cenococcum geophilum.</title>
        <authorList>
            <consortium name="DOE Joint Genome Institute"/>
            <person name="Peter M."/>
            <person name="Kohler A."/>
            <person name="Ohm R.A."/>
            <person name="Kuo A."/>
            <person name="Krutzmann J."/>
            <person name="Morin E."/>
            <person name="Arend M."/>
            <person name="Barry K.W."/>
            <person name="Binder M."/>
            <person name="Choi C."/>
            <person name="Clum A."/>
            <person name="Copeland A."/>
            <person name="Grisel N."/>
            <person name="Haridas S."/>
            <person name="Kipfer T."/>
            <person name="LaButti K."/>
            <person name="Lindquist E."/>
            <person name="Lipzen A."/>
            <person name="Maire R."/>
            <person name="Meier B."/>
            <person name="Mihaltcheva S."/>
            <person name="Molinier V."/>
            <person name="Murat C."/>
            <person name="Poggeler S."/>
            <person name="Quandt C.A."/>
            <person name="Sperisen C."/>
            <person name="Tritt A."/>
            <person name="Tisserant E."/>
            <person name="Crous P.W."/>
            <person name="Henrissat B."/>
            <person name="Nehls U."/>
            <person name="Egli S."/>
            <person name="Spatafora J.W."/>
            <person name="Grigoriev I.V."/>
            <person name="Martin F.M."/>
        </authorList>
    </citation>
    <scope>NUCLEOTIDE SEQUENCE [LARGE SCALE GENOMIC DNA]</scope>
    <source>
        <strain evidence="4 5">CBS 459.81</strain>
    </source>
</reference>
<dbReference type="Pfam" id="PF07690">
    <property type="entry name" value="MFS_1"/>
    <property type="match status" value="1"/>
</dbReference>
<keyword evidence="3" id="KW-0472">Membrane</keyword>
<evidence type="ECO:0000313" key="5">
    <source>
        <dbReference type="Proteomes" id="UP000250266"/>
    </source>
</evidence>